<keyword evidence="2" id="KW-1185">Reference proteome</keyword>
<name>A0AA88LA13_ARTSF</name>
<proteinExistence type="predicted"/>
<gene>
    <name evidence="1" type="ORF">QYM36_002278</name>
</gene>
<evidence type="ECO:0000313" key="1">
    <source>
        <dbReference type="EMBL" id="KAK2723868.1"/>
    </source>
</evidence>
<sequence>MSDIPLYSIDPDFLSRCPLLTSFDQCDPEHETIPEYAEGRQYLRNLASEPEEKQAYKDAEDRINVMKEAIERCNKRMYEQIASRGLNLSKITFSMLPAETPQLLPSQQWPKVPEVVATYPKKDPQPDPWNVAEHKNDVDEFKQLKNLYHIIIVDSMMRNPTRKTIKGSTPASVMKKAVLKFVKGAELRETACSYGISHFTLLRYLKNHNKDEDDFCPDYRKNNRIFNREQGRLLRKYPVTASKMHQGMKKRQARRLAFEFASSIGERVPETWKENKLAGSLLQRTNH</sequence>
<evidence type="ECO:0000313" key="2">
    <source>
        <dbReference type="Proteomes" id="UP001187531"/>
    </source>
</evidence>
<comment type="caution">
    <text evidence="1">The sequence shown here is derived from an EMBL/GenBank/DDBJ whole genome shotgun (WGS) entry which is preliminary data.</text>
</comment>
<protein>
    <submittedName>
        <fullName evidence="1">Uncharacterized protein</fullName>
    </submittedName>
</protein>
<dbReference type="Proteomes" id="UP001187531">
    <property type="component" value="Unassembled WGS sequence"/>
</dbReference>
<organism evidence="1 2">
    <name type="scientific">Artemia franciscana</name>
    <name type="common">Brine shrimp</name>
    <name type="synonym">Artemia sanfranciscana</name>
    <dbReference type="NCBI Taxonomy" id="6661"/>
    <lineage>
        <taxon>Eukaryota</taxon>
        <taxon>Metazoa</taxon>
        <taxon>Ecdysozoa</taxon>
        <taxon>Arthropoda</taxon>
        <taxon>Crustacea</taxon>
        <taxon>Branchiopoda</taxon>
        <taxon>Anostraca</taxon>
        <taxon>Artemiidae</taxon>
        <taxon>Artemia</taxon>
    </lineage>
</organism>
<dbReference type="EMBL" id="JAVRJZ010000004">
    <property type="protein sequence ID" value="KAK2723868.1"/>
    <property type="molecule type" value="Genomic_DNA"/>
</dbReference>
<dbReference type="AlphaFoldDB" id="A0AA88LA13"/>
<accession>A0AA88LA13</accession>
<reference evidence="1" key="1">
    <citation type="submission" date="2023-07" db="EMBL/GenBank/DDBJ databases">
        <title>Chromosome-level genome assembly of Artemia franciscana.</title>
        <authorList>
            <person name="Jo E."/>
        </authorList>
    </citation>
    <scope>NUCLEOTIDE SEQUENCE</scope>
    <source>
        <tissue evidence="1">Whole body</tissue>
    </source>
</reference>